<sequence>MEVLLTNEIAEAFPEITAFGSVGSTIATLKLIKPGKNADGYWTNRDLVEQTKLALIVFRVLHPNSKPVFAFDNSQNHRAMPPDGLVASRLNLSDGGKNVAHVRSGWYVSGGERVTQDMQFTSEFGYAINGLVQKGIRQILTESPLLG</sequence>
<proteinExistence type="predicted"/>
<dbReference type="PANTHER" id="PTHR35871:SF1">
    <property type="entry name" value="CXC1-LIKE CYSTEINE CLUSTER ASSOCIATED WITH KDZ TRANSPOSASES DOMAIN-CONTAINING PROTEIN"/>
    <property type="match status" value="1"/>
</dbReference>
<protein>
    <submittedName>
        <fullName evidence="1">Uncharacterized protein</fullName>
    </submittedName>
</protein>
<evidence type="ECO:0000313" key="1">
    <source>
        <dbReference type="EMBL" id="CRZ06203.1"/>
    </source>
</evidence>
<reference evidence="1" key="1">
    <citation type="submission" date="2015-04" db="EMBL/GenBank/DDBJ databases">
        <title>The genome sequence of the plant pathogenic Rhizarian Plasmodiophora brassicae reveals insights in its biotrophic life cycle and the origin of chitin synthesis.</title>
        <authorList>
            <person name="Schwelm A."/>
            <person name="Fogelqvist J."/>
            <person name="Knaust A."/>
            <person name="Julke S."/>
            <person name="Lilja T."/>
            <person name="Dhandapani V."/>
            <person name="Bonilla-Rosso G."/>
            <person name="Karlsson M."/>
            <person name="Shevchenko A."/>
            <person name="Choi S.R."/>
            <person name="Kim H.G."/>
            <person name="Park J.Y."/>
            <person name="Lim Y.P."/>
            <person name="Ludwig-Muller J."/>
            <person name="Dixelius C."/>
        </authorList>
    </citation>
    <scope>NUCLEOTIDE SEQUENCE</scope>
    <source>
        <tissue evidence="1">Potato root galls</tissue>
    </source>
</reference>
<organism evidence="1">
    <name type="scientific">Spongospora subterranea</name>
    <dbReference type="NCBI Taxonomy" id="70186"/>
    <lineage>
        <taxon>Eukaryota</taxon>
        <taxon>Sar</taxon>
        <taxon>Rhizaria</taxon>
        <taxon>Endomyxa</taxon>
        <taxon>Phytomyxea</taxon>
        <taxon>Plasmodiophorida</taxon>
        <taxon>Plasmodiophoridae</taxon>
        <taxon>Spongospora</taxon>
    </lineage>
</organism>
<dbReference type="AlphaFoldDB" id="A0A0H5QW33"/>
<accession>A0A0H5QW33</accession>
<dbReference type="PANTHER" id="PTHR35871">
    <property type="entry name" value="EXPRESSED PROTEIN"/>
    <property type="match status" value="1"/>
</dbReference>
<name>A0A0H5QW33_9EUKA</name>
<dbReference type="EMBL" id="HACM01005761">
    <property type="protein sequence ID" value="CRZ06203.1"/>
    <property type="molecule type" value="Transcribed_RNA"/>
</dbReference>